<dbReference type="RefSeq" id="WP_014555952.1">
    <property type="nucleotide sequence ID" value="NC_017459.1"/>
</dbReference>
<dbReference type="HOGENOM" id="CLU_028028_2_0_2"/>
<evidence type="ECO:0000313" key="3">
    <source>
        <dbReference type="Proteomes" id="UP000007954"/>
    </source>
</evidence>
<dbReference type="Gene3D" id="3.30.9.100">
    <property type="match status" value="1"/>
</dbReference>
<dbReference type="InterPro" id="IPR036188">
    <property type="entry name" value="FAD/NAD-bd_sf"/>
</dbReference>
<dbReference type="SUPFAM" id="SSF51905">
    <property type="entry name" value="FAD/NAD(P)-binding domain"/>
    <property type="match status" value="1"/>
</dbReference>
<dbReference type="Gene3D" id="3.50.50.60">
    <property type="entry name" value="FAD/NAD(P)-binding domain"/>
    <property type="match status" value="1"/>
</dbReference>
<feature type="domain" description="FAD-binding" evidence="1">
    <location>
        <begin position="21"/>
        <end position="361"/>
    </location>
</feature>
<proteinExistence type="predicted"/>
<protein>
    <submittedName>
        <fullName evidence="2">Probable oxidoreductase</fullName>
    </submittedName>
</protein>
<dbReference type="GO" id="GO:0071949">
    <property type="term" value="F:FAD binding"/>
    <property type="evidence" value="ECO:0007669"/>
    <property type="project" value="InterPro"/>
</dbReference>
<dbReference type="Pfam" id="PF01494">
    <property type="entry name" value="FAD_binding_3"/>
    <property type="match status" value="1"/>
</dbReference>
<dbReference type="InterPro" id="IPR002938">
    <property type="entry name" value="FAD-bd"/>
</dbReference>
<gene>
    <name evidence="2" type="primary">sqlE</name>
    <name evidence="2" type="ordered locus">Hqrw_2428</name>
</gene>
<organism evidence="2 3">
    <name type="scientific">Haloquadratum walsbyi (strain DSM 16854 / JCM 12705 / C23)</name>
    <dbReference type="NCBI Taxonomy" id="768065"/>
    <lineage>
        <taxon>Archaea</taxon>
        <taxon>Methanobacteriati</taxon>
        <taxon>Methanobacteriota</taxon>
        <taxon>Stenosarchaea group</taxon>
        <taxon>Halobacteria</taxon>
        <taxon>Halobacteriales</taxon>
        <taxon>Haloferacaceae</taxon>
        <taxon>Haloquadratum</taxon>
    </lineage>
</organism>
<dbReference type="AlphaFoldDB" id="G0LIN8"/>
<reference evidence="2 3" key="1">
    <citation type="journal article" date="2011" name="PLoS ONE">
        <title>Haloquadratum walsbyi: limited diversity in a global pond.</title>
        <authorList>
            <person name="Dyall-Smith M."/>
            <person name="Pfeiffer F."/>
            <person name="Klee K."/>
            <person name="Palm P."/>
            <person name="Gross K."/>
            <person name="Schuster S.C."/>
            <person name="Rampp M."/>
            <person name="Oesterhelt D."/>
        </authorList>
    </citation>
    <scope>NUCLEOTIDE SEQUENCE [LARGE SCALE GENOMIC DNA]</scope>
    <source>
        <strain evidence="3">DSM 16854 / JCM 12705 / C23</strain>
    </source>
</reference>
<evidence type="ECO:0000313" key="2">
    <source>
        <dbReference type="EMBL" id="CCC40290.1"/>
    </source>
</evidence>
<dbReference type="PANTHER" id="PTHR43422">
    <property type="entry name" value="THIAMINE THIAZOLE SYNTHASE"/>
    <property type="match status" value="1"/>
</dbReference>
<dbReference type="GeneID" id="12447147"/>
<accession>G0LIN8</accession>
<dbReference type="Proteomes" id="UP000007954">
    <property type="component" value="Chromosome"/>
</dbReference>
<dbReference type="KEGG" id="hwc:Hqrw_2428"/>
<dbReference type="PANTHER" id="PTHR43422:SF3">
    <property type="entry name" value="THIAMINE THIAZOLE SYNTHASE"/>
    <property type="match status" value="1"/>
</dbReference>
<evidence type="ECO:0000259" key="1">
    <source>
        <dbReference type="Pfam" id="PF01494"/>
    </source>
</evidence>
<name>G0LIN8_HALWC</name>
<dbReference type="OrthoDB" id="202449at2157"/>
<sequence>MPLNSMKRYDESRVEHITGTAVVIGGSMAGLCAARVLAGIFDDVIVIERDTLSDEAAIRDGAPQTSQPHALLEAGRATLEDLFPGFTQSVRDAGGLALNMTRDIVWYDKGDTVEEAETPLSALYASRPLFEHIVRKKVRSKSNISFRDGCHFITYTQNRSANQITGIKFRDEQGEETTLESKITVDASGRASKTPSWLANNGYAKPDVDRVNIDVTYSTVCISRPTDDHHGVLIAPEPGRPRGAAMLPIEQNQWQILLQGVHGERAPVDTERFISWAAQLPIQDPVRELREQQWLTDIRRYPFPASVRHNYHTLHRFPDRFVVIGDAVASFNPIYGQGMSVAALDSLAVHHALSDGITGVGPRVFDLIKPVIHEAWRTAVGNDFIFNETTGPKPFATDLLNTYASRLVKRAHDDGVLTEAFLRVFRLERQATSLLHPRILWRTLRPNL</sequence>
<dbReference type="EMBL" id="FR746099">
    <property type="protein sequence ID" value="CCC40290.1"/>
    <property type="molecule type" value="Genomic_DNA"/>
</dbReference>